<evidence type="ECO:0000256" key="1">
    <source>
        <dbReference type="SAM" id="MobiDB-lite"/>
    </source>
</evidence>
<gene>
    <name evidence="2" type="ORF">AMON00008_LOCUS40000</name>
</gene>
<organism evidence="2">
    <name type="scientific">Alexandrium monilatum</name>
    <dbReference type="NCBI Taxonomy" id="311494"/>
    <lineage>
        <taxon>Eukaryota</taxon>
        <taxon>Sar</taxon>
        <taxon>Alveolata</taxon>
        <taxon>Dinophyceae</taxon>
        <taxon>Gonyaulacales</taxon>
        <taxon>Pyrocystaceae</taxon>
        <taxon>Alexandrium</taxon>
    </lineage>
</organism>
<name>A0A7S4RSS0_9DINO</name>
<accession>A0A7S4RSS0</accession>
<protein>
    <submittedName>
        <fullName evidence="2">Uncharacterized protein</fullName>
    </submittedName>
</protein>
<proteinExistence type="predicted"/>
<evidence type="ECO:0000313" key="2">
    <source>
        <dbReference type="EMBL" id="CAE4624013.1"/>
    </source>
</evidence>
<dbReference type="EMBL" id="HBNR01056892">
    <property type="protein sequence ID" value="CAE4624013.1"/>
    <property type="molecule type" value="Transcribed_RNA"/>
</dbReference>
<dbReference type="AlphaFoldDB" id="A0A7S4RSS0"/>
<feature type="region of interest" description="Disordered" evidence="1">
    <location>
        <begin position="1"/>
        <end position="44"/>
    </location>
</feature>
<sequence>MEAPTRPAAGVQVPSPALGRPGPCRPVSQLSGLGAMGGDPPGRLLSARRIDRREMVANGSLIEHSIGPEPVPGLTGLGVAMPSQARRHSLGQVPLQLGPADAMSRPPLLPHPGELAYGGISPPLATSSSLWPEDGPGPYVVRHHAAHVSPTAARSCDTRILTMLPAGVFVHVVELQHLPGSGRLRGRIEHPPGWISLLDTTTGYRWAEPYGRAGAVTTAAVSGRGRAMGLQLAELNGLTAPAVQGTMGSMDQRASLADRDVLFC</sequence>
<reference evidence="2" key="1">
    <citation type="submission" date="2021-01" db="EMBL/GenBank/DDBJ databases">
        <authorList>
            <person name="Corre E."/>
            <person name="Pelletier E."/>
            <person name="Niang G."/>
            <person name="Scheremetjew M."/>
            <person name="Finn R."/>
            <person name="Kale V."/>
            <person name="Holt S."/>
            <person name="Cochrane G."/>
            <person name="Meng A."/>
            <person name="Brown T."/>
            <person name="Cohen L."/>
        </authorList>
    </citation>
    <scope>NUCLEOTIDE SEQUENCE</scope>
    <source>
        <strain evidence="2">CCMP3105</strain>
    </source>
</reference>